<dbReference type="KEGG" id="som:SOMG_03352"/>
<sequence length="115" mass="13042">MEDLARKYQEQQSELTGYVESIKKLEAQLQENTSVYNELDRIDSDSNIYKQIGPTLVKQSQEEAKTNVQTRLDFIKKEIARVEKQIESSKVEFAKLKTAIVQAQTEAASKANASS</sequence>
<dbReference type="PANTHER" id="PTHR21431">
    <property type="entry name" value="PREFOLDIN SUBUNIT 6"/>
    <property type="match status" value="1"/>
</dbReference>
<evidence type="ECO:0000256" key="1">
    <source>
        <dbReference type="ARBA" id="ARBA00008045"/>
    </source>
</evidence>
<dbReference type="FunFam" id="1.10.287.370:FF:000003">
    <property type="entry name" value="Prefoldin subunit 6"/>
    <property type="match status" value="1"/>
</dbReference>
<accession>A0AAE9WFK0</accession>
<dbReference type="CDD" id="cd23161">
    <property type="entry name" value="Prefoldin_6"/>
    <property type="match status" value="1"/>
</dbReference>
<dbReference type="GO" id="GO:0005737">
    <property type="term" value="C:cytoplasm"/>
    <property type="evidence" value="ECO:0007669"/>
    <property type="project" value="TreeGrafter"/>
</dbReference>
<reference evidence="4 5" key="1">
    <citation type="journal article" date="2023" name="G3 (Bethesda)">
        <title>A high-quality reference genome for the fission yeast Schizosaccharomyces osmophilus.</title>
        <authorList>
            <person name="Jia G.S."/>
            <person name="Zhang W.C."/>
            <person name="Liang Y."/>
            <person name="Liu X.H."/>
            <person name="Rhind N."/>
            <person name="Pidoux A."/>
            <person name="Brysch-Herzberg M."/>
            <person name="Du L.L."/>
        </authorList>
    </citation>
    <scope>NUCLEOTIDE SEQUENCE [LARGE SCALE GENOMIC DNA]</scope>
    <source>
        <strain evidence="4 5">CBS 15793</strain>
    </source>
</reference>
<dbReference type="GO" id="GO:0051087">
    <property type="term" value="F:protein-folding chaperone binding"/>
    <property type="evidence" value="ECO:0007669"/>
    <property type="project" value="TreeGrafter"/>
</dbReference>
<dbReference type="SUPFAM" id="SSF46579">
    <property type="entry name" value="Prefoldin"/>
    <property type="match status" value="1"/>
</dbReference>
<dbReference type="GO" id="GO:0006457">
    <property type="term" value="P:protein folding"/>
    <property type="evidence" value="ECO:0007669"/>
    <property type="project" value="InterPro"/>
</dbReference>
<dbReference type="GO" id="GO:0051131">
    <property type="term" value="P:chaperone-mediated protein complex assembly"/>
    <property type="evidence" value="ECO:0007669"/>
    <property type="project" value="TreeGrafter"/>
</dbReference>
<dbReference type="GO" id="GO:0016272">
    <property type="term" value="C:prefoldin complex"/>
    <property type="evidence" value="ECO:0007669"/>
    <property type="project" value="InterPro"/>
</dbReference>
<dbReference type="InterPro" id="IPR002777">
    <property type="entry name" value="PFD_beta-like"/>
</dbReference>
<evidence type="ECO:0000313" key="5">
    <source>
        <dbReference type="Proteomes" id="UP001212411"/>
    </source>
</evidence>
<comment type="similarity">
    <text evidence="1">Belongs to the prefoldin subunit beta family.</text>
</comment>
<gene>
    <name evidence="4" type="primary">pfd6</name>
    <name evidence="4" type="ORF">SOMG_03352</name>
</gene>
<dbReference type="PANTHER" id="PTHR21431:SF0">
    <property type="entry name" value="PREFOLDIN SUBUNIT 6"/>
    <property type="match status" value="1"/>
</dbReference>
<keyword evidence="2" id="KW-0143">Chaperone</keyword>
<dbReference type="Proteomes" id="UP001212411">
    <property type="component" value="Chromosome 2"/>
</dbReference>
<dbReference type="InterPro" id="IPR009053">
    <property type="entry name" value="Prefoldin"/>
</dbReference>
<feature type="coiled-coil region" evidence="3">
    <location>
        <begin position="8"/>
        <end position="99"/>
    </location>
</feature>
<dbReference type="GO" id="GO:0051082">
    <property type="term" value="F:unfolded protein binding"/>
    <property type="evidence" value="ECO:0007669"/>
    <property type="project" value="InterPro"/>
</dbReference>
<proteinExistence type="inferred from homology"/>
<keyword evidence="5" id="KW-1185">Reference proteome</keyword>
<evidence type="ECO:0000256" key="2">
    <source>
        <dbReference type="ARBA" id="ARBA00023186"/>
    </source>
</evidence>
<organism evidence="4 5">
    <name type="scientific">Schizosaccharomyces osmophilus</name>
    <dbReference type="NCBI Taxonomy" id="2545709"/>
    <lineage>
        <taxon>Eukaryota</taxon>
        <taxon>Fungi</taxon>
        <taxon>Dikarya</taxon>
        <taxon>Ascomycota</taxon>
        <taxon>Taphrinomycotina</taxon>
        <taxon>Schizosaccharomycetes</taxon>
        <taxon>Schizosaccharomycetales</taxon>
        <taxon>Schizosaccharomycetaceae</taxon>
        <taxon>Schizosaccharomyces</taxon>
    </lineage>
</organism>
<protein>
    <submittedName>
        <fullName evidence="4">Prefoldin subunit Pfd6</fullName>
    </submittedName>
</protein>
<dbReference type="RefSeq" id="XP_056038535.1">
    <property type="nucleotide sequence ID" value="XM_056182142.1"/>
</dbReference>
<dbReference type="Pfam" id="PF01920">
    <property type="entry name" value="Prefoldin_2"/>
    <property type="match status" value="1"/>
</dbReference>
<dbReference type="EMBL" id="CP115612">
    <property type="protein sequence ID" value="WBW74292.1"/>
    <property type="molecule type" value="Genomic_DNA"/>
</dbReference>
<dbReference type="Gene3D" id="1.10.287.370">
    <property type="match status" value="1"/>
</dbReference>
<evidence type="ECO:0000256" key="3">
    <source>
        <dbReference type="SAM" id="Coils"/>
    </source>
</evidence>
<evidence type="ECO:0000313" key="4">
    <source>
        <dbReference type="EMBL" id="WBW74292.1"/>
    </source>
</evidence>
<dbReference type="GeneID" id="80876831"/>
<dbReference type="AlphaFoldDB" id="A0AAE9WFK0"/>
<name>A0AAE9WFK0_9SCHI</name>
<keyword evidence="3" id="KW-0175">Coiled coil</keyword>